<protein>
    <submittedName>
        <fullName evidence="1">Uncharacterized protein</fullName>
    </submittedName>
</protein>
<sequence length="67" mass="7289">MFGKNYGAATRRSPTLAVPDEICTVTDKDGRIRHEFTANGPNQLWLTQTAGHNFAAGSSCLPWPTIV</sequence>
<comment type="caution">
    <text evidence="1">The sequence shown here is derived from an EMBL/GenBank/DDBJ whole genome shotgun (WGS) entry which is preliminary data.</text>
</comment>
<reference evidence="2" key="1">
    <citation type="submission" date="2017-03" db="EMBL/GenBank/DDBJ databases">
        <authorList>
            <person name="Lund M.B."/>
        </authorList>
    </citation>
    <scope>NUCLEOTIDE SEQUENCE [LARGE SCALE GENOMIC DNA]</scope>
</reference>
<evidence type="ECO:0000313" key="2">
    <source>
        <dbReference type="Proteomes" id="UP000219994"/>
    </source>
</evidence>
<proteinExistence type="predicted"/>
<evidence type="ECO:0000313" key="1">
    <source>
        <dbReference type="EMBL" id="PDQ35370.1"/>
    </source>
</evidence>
<name>A0A2A6FRR3_9MICO</name>
<accession>A0A2A6FRR3</accession>
<gene>
    <name evidence="1" type="ORF">B5766_05970</name>
</gene>
<dbReference type="EMBL" id="NAEP01000034">
    <property type="protein sequence ID" value="PDQ35370.1"/>
    <property type="molecule type" value="Genomic_DNA"/>
</dbReference>
<dbReference type="AlphaFoldDB" id="A0A2A6FRR3"/>
<dbReference type="Proteomes" id="UP000219994">
    <property type="component" value="Unassembled WGS sequence"/>
</dbReference>
<organism evidence="1 2">
    <name type="scientific">Candidatus Lumbricidiphila eiseniae</name>
    <dbReference type="NCBI Taxonomy" id="1969409"/>
    <lineage>
        <taxon>Bacteria</taxon>
        <taxon>Bacillati</taxon>
        <taxon>Actinomycetota</taxon>
        <taxon>Actinomycetes</taxon>
        <taxon>Micrococcales</taxon>
        <taxon>Microbacteriaceae</taxon>
        <taxon>Candidatus Lumbricidiphila</taxon>
    </lineage>
</organism>